<keyword evidence="2" id="KW-0472">Membrane</keyword>
<keyword evidence="2" id="KW-0812">Transmembrane</keyword>
<keyword evidence="2" id="KW-1133">Transmembrane helix</keyword>
<dbReference type="AlphaFoldDB" id="A0A7S2MIH1"/>
<reference evidence="3" key="1">
    <citation type="submission" date="2021-01" db="EMBL/GenBank/DDBJ databases">
        <authorList>
            <person name="Corre E."/>
            <person name="Pelletier E."/>
            <person name="Niang G."/>
            <person name="Scheremetjew M."/>
            <person name="Finn R."/>
            <person name="Kale V."/>
            <person name="Holt S."/>
            <person name="Cochrane G."/>
            <person name="Meng A."/>
            <person name="Brown T."/>
            <person name="Cohen L."/>
        </authorList>
    </citation>
    <scope>NUCLEOTIDE SEQUENCE</scope>
    <source>
        <strain evidence="3">CCMP826</strain>
    </source>
</reference>
<feature type="transmembrane region" description="Helical" evidence="2">
    <location>
        <begin position="6"/>
        <end position="25"/>
    </location>
</feature>
<organism evidence="3">
    <name type="scientific">Helicotheca tamesis</name>
    <dbReference type="NCBI Taxonomy" id="374047"/>
    <lineage>
        <taxon>Eukaryota</taxon>
        <taxon>Sar</taxon>
        <taxon>Stramenopiles</taxon>
        <taxon>Ochrophyta</taxon>
        <taxon>Bacillariophyta</taxon>
        <taxon>Mediophyceae</taxon>
        <taxon>Lithodesmiophycidae</taxon>
        <taxon>Lithodesmiales</taxon>
        <taxon>Lithodesmiaceae</taxon>
        <taxon>Helicotheca</taxon>
    </lineage>
</organism>
<feature type="compositionally biased region" description="Acidic residues" evidence="1">
    <location>
        <begin position="37"/>
        <end position="46"/>
    </location>
</feature>
<gene>
    <name evidence="3" type="ORF">HTAM1171_LOCUS4529</name>
</gene>
<protein>
    <submittedName>
        <fullName evidence="3">Uncharacterized protein</fullName>
    </submittedName>
</protein>
<feature type="region of interest" description="Disordered" evidence="1">
    <location>
        <begin position="33"/>
        <end position="55"/>
    </location>
</feature>
<evidence type="ECO:0000256" key="2">
    <source>
        <dbReference type="SAM" id="Phobius"/>
    </source>
</evidence>
<evidence type="ECO:0000313" key="3">
    <source>
        <dbReference type="EMBL" id="CAD9485447.1"/>
    </source>
</evidence>
<sequence>MELSLSMLAWLAVVVLQAIIHFGIIGPRSRRWRREEETNEEIETDDPTTTTEDLPQEAHVSGFQKFSPSKVPRTEHQGDFFSKPQSSALGDDSSHQICAEDERDTSEEMKPCSSLLSQEGYFAGQQVPRNSMKYRSSANSSINTDDPAYDANGYDTDDDCIDGEEFTGNEYDDEDERFRFELVRRYYSCPSIVPHVEPRRRYERSESSMDDSSPTDYENATVLKARNYEENRSNSGILHRRGSRDATKKHVAFSMGSDDDDKQHRLSAPFSIHSMGIACA</sequence>
<dbReference type="EMBL" id="HBGV01007432">
    <property type="protein sequence ID" value="CAD9485447.1"/>
    <property type="molecule type" value="Transcribed_RNA"/>
</dbReference>
<proteinExistence type="predicted"/>
<name>A0A7S2MIH1_9STRA</name>
<evidence type="ECO:0000256" key="1">
    <source>
        <dbReference type="SAM" id="MobiDB-lite"/>
    </source>
</evidence>
<accession>A0A7S2MIH1</accession>